<dbReference type="InterPro" id="IPR000089">
    <property type="entry name" value="Biotin_lipoyl"/>
</dbReference>
<dbReference type="EMBL" id="LR590481">
    <property type="protein sequence ID" value="VTQ96298.1"/>
    <property type="molecule type" value="Genomic_DNA"/>
</dbReference>
<evidence type="ECO:0000256" key="5">
    <source>
        <dbReference type="ARBA" id="ARBA00023098"/>
    </source>
</evidence>
<dbReference type="InterPro" id="IPR001882">
    <property type="entry name" value="Biotin_BS"/>
</dbReference>
<gene>
    <name evidence="10" type="primary">accB_2</name>
    <name evidence="10" type="ORF">NCTC503_02679</name>
</gene>
<protein>
    <recommendedName>
        <fullName evidence="2 8">Biotin carboxyl carrier protein of acetyl-CoA carboxylase</fullName>
    </recommendedName>
</protein>
<dbReference type="Gene3D" id="2.40.50.100">
    <property type="match status" value="1"/>
</dbReference>
<dbReference type="InterPro" id="IPR011053">
    <property type="entry name" value="Single_hybrid_motif"/>
</dbReference>
<keyword evidence="6 8" id="KW-0275">Fatty acid biosynthesis</keyword>
<dbReference type="GO" id="GO:0003989">
    <property type="term" value="F:acetyl-CoA carboxylase activity"/>
    <property type="evidence" value="ECO:0007669"/>
    <property type="project" value="InterPro"/>
</dbReference>
<comment type="pathway">
    <text evidence="1 8">Lipid metabolism; fatty acid biosynthesis.</text>
</comment>
<evidence type="ECO:0000256" key="7">
    <source>
        <dbReference type="ARBA" id="ARBA00023267"/>
    </source>
</evidence>
<evidence type="ECO:0000256" key="8">
    <source>
        <dbReference type="RuleBase" id="RU364072"/>
    </source>
</evidence>
<evidence type="ECO:0000256" key="2">
    <source>
        <dbReference type="ARBA" id="ARBA00017562"/>
    </source>
</evidence>
<feature type="domain" description="Lipoyl-binding" evidence="9">
    <location>
        <begin position="90"/>
        <end position="166"/>
    </location>
</feature>
<dbReference type="AlphaFoldDB" id="A0A4U9RWR8"/>
<accession>A0A4U9RWR8</accession>
<evidence type="ECO:0000313" key="11">
    <source>
        <dbReference type="Proteomes" id="UP000308489"/>
    </source>
</evidence>
<dbReference type="PANTHER" id="PTHR45266">
    <property type="entry name" value="OXALOACETATE DECARBOXYLASE ALPHA CHAIN"/>
    <property type="match status" value="1"/>
</dbReference>
<keyword evidence="5 8" id="KW-0443">Lipid metabolism</keyword>
<dbReference type="GO" id="GO:0009317">
    <property type="term" value="C:acetyl-CoA carboxylase complex"/>
    <property type="evidence" value="ECO:0007669"/>
    <property type="project" value="InterPro"/>
</dbReference>
<dbReference type="SUPFAM" id="SSF51230">
    <property type="entry name" value="Single hybrid motif"/>
    <property type="match status" value="1"/>
</dbReference>
<comment type="function">
    <text evidence="8">This protein is a component of the acetyl coenzyme A carboxylase complex; first, biotin carboxylase catalyzes the carboxylation of the carrier protein and then the transcarboxylase transfers the carboxyl group to form malonyl-CoA.</text>
</comment>
<dbReference type="UniPathway" id="UPA00094"/>
<evidence type="ECO:0000313" key="10">
    <source>
        <dbReference type="EMBL" id="VTQ96298.1"/>
    </source>
</evidence>
<sequence length="167" mass="18920">MNYKEIENLIKVLSDSSLTYLEIEKEGFFIKMGKDLGGVKVQENLPISTINVMNESKALDDKEEIQYDKKEIIEDKSFNIESIKENKESLHTIESPIVGTFYCSSTPDGEAFVKPGQKVSKGDTLCIIEAMKLMNEINSDVEGVIEEILVKNEDMVEYGQPLFKIKK</sequence>
<dbReference type="NCBIfam" id="TIGR00531">
    <property type="entry name" value="BCCP"/>
    <property type="match status" value="1"/>
</dbReference>
<evidence type="ECO:0000256" key="6">
    <source>
        <dbReference type="ARBA" id="ARBA00023160"/>
    </source>
</evidence>
<dbReference type="PROSITE" id="PS50968">
    <property type="entry name" value="BIOTINYL_LIPOYL"/>
    <property type="match status" value="1"/>
</dbReference>
<evidence type="ECO:0000256" key="3">
    <source>
        <dbReference type="ARBA" id="ARBA00022516"/>
    </source>
</evidence>
<dbReference type="OrthoDB" id="9811735at2"/>
<evidence type="ECO:0000256" key="4">
    <source>
        <dbReference type="ARBA" id="ARBA00022832"/>
    </source>
</evidence>
<organism evidence="10 11">
    <name type="scientific">Hathewaya histolytica</name>
    <name type="common">Clostridium histolyticum</name>
    <dbReference type="NCBI Taxonomy" id="1498"/>
    <lineage>
        <taxon>Bacteria</taxon>
        <taxon>Bacillati</taxon>
        <taxon>Bacillota</taxon>
        <taxon>Clostridia</taxon>
        <taxon>Eubacteriales</taxon>
        <taxon>Clostridiaceae</taxon>
        <taxon>Hathewaya</taxon>
    </lineage>
</organism>
<dbReference type="FunFam" id="2.40.50.100:FF:000003">
    <property type="entry name" value="Acetyl-CoA carboxylase biotin carboxyl carrier protein"/>
    <property type="match status" value="1"/>
</dbReference>
<dbReference type="Pfam" id="PF00364">
    <property type="entry name" value="Biotin_lipoyl"/>
    <property type="match status" value="1"/>
</dbReference>
<proteinExistence type="predicted"/>
<reference evidence="10 11" key="1">
    <citation type="submission" date="2019-05" db="EMBL/GenBank/DDBJ databases">
        <authorList>
            <consortium name="Pathogen Informatics"/>
        </authorList>
    </citation>
    <scope>NUCLEOTIDE SEQUENCE [LARGE SCALE GENOMIC DNA]</scope>
    <source>
        <strain evidence="10 11">NCTC503</strain>
    </source>
</reference>
<dbReference type="Proteomes" id="UP000308489">
    <property type="component" value="Chromosome 1"/>
</dbReference>
<keyword evidence="7 8" id="KW-0092">Biotin</keyword>
<evidence type="ECO:0000256" key="1">
    <source>
        <dbReference type="ARBA" id="ARBA00005194"/>
    </source>
</evidence>
<dbReference type="PROSITE" id="PS00188">
    <property type="entry name" value="BIOTIN"/>
    <property type="match status" value="1"/>
</dbReference>
<dbReference type="InterPro" id="IPR050709">
    <property type="entry name" value="Biotin_Carboxyl_Carrier/Decarb"/>
</dbReference>
<dbReference type="PANTHER" id="PTHR45266:SF3">
    <property type="entry name" value="OXALOACETATE DECARBOXYLASE ALPHA CHAIN"/>
    <property type="match status" value="1"/>
</dbReference>
<dbReference type="CDD" id="cd06850">
    <property type="entry name" value="biotinyl_domain"/>
    <property type="match status" value="1"/>
</dbReference>
<dbReference type="KEGG" id="hhw:NCTC503_02679"/>
<name>A0A4U9RWR8_HATHI</name>
<dbReference type="GO" id="GO:0006633">
    <property type="term" value="P:fatty acid biosynthetic process"/>
    <property type="evidence" value="ECO:0007669"/>
    <property type="project" value="UniProtKB-UniPathway"/>
</dbReference>
<keyword evidence="11" id="KW-1185">Reference proteome</keyword>
<keyword evidence="3 8" id="KW-0444">Lipid biosynthesis</keyword>
<dbReference type="RefSeq" id="WP_138211158.1">
    <property type="nucleotide sequence ID" value="NZ_CBCRUQ010000007.1"/>
</dbReference>
<keyword evidence="4 8" id="KW-0276">Fatty acid metabolism</keyword>
<dbReference type="InterPro" id="IPR001249">
    <property type="entry name" value="AcCoA_biotinCC"/>
</dbReference>
<evidence type="ECO:0000259" key="9">
    <source>
        <dbReference type="PROSITE" id="PS50968"/>
    </source>
</evidence>
<dbReference type="PRINTS" id="PR01071">
    <property type="entry name" value="ACOABIOTINCC"/>
</dbReference>